<dbReference type="Proteomes" id="UP000000561">
    <property type="component" value="Chromosome 12"/>
</dbReference>
<dbReference type="AlphaFoldDB" id="A0A0D1CLM0"/>
<dbReference type="KEGG" id="uma:UMAG_04100"/>
<protein>
    <submittedName>
        <fullName evidence="2">Uncharacterized protein</fullName>
    </submittedName>
</protein>
<dbReference type="GeneID" id="23564378"/>
<evidence type="ECO:0000313" key="2">
    <source>
        <dbReference type="EMBL" id="KIS67598.1"/>
    </source>
</evidence>
<gene>
    <name evidence="2" type="ORF">UMAG_04100</name>
</gene>
<accession>A0A0D1CLM0</accession>
<evidence type="ECO:0000313" key="3">
    <source>
        <dbReference type="Proteomes" id="UP000000561"/>
    </source>
</evidence>
<dbReference type="VEuPathDB" id="FungiDB:UMAG_04100"/>
<dbReference type="InParanoid" id="A0A0D1CLM0"/>
<dbReference type="EMBL" id="CM003151">
    <property type="protein sequence ID" value="KIS67598.1"/>
    <property type="molecule type" value="Genomic_DNA"/>
</dbReference>
<name>A0A0D1CLM0_MYCMD</name>
<dbReference type="RefSeq" id="XP_011390607.1">
    <property type="nucleotide sequence ID" value="XM_011392305.1"/>
</dbReference>
<evidence type="ECO:0000256" key="1">
    <source>
        <dbReference type="SAM" id="MobiDB-lite"/>
    </source>
</evidence>
<keyword evidence="3" id="KW-1185">Reference proteome</keyword>
<feature type="compositionally biased region" description="Polar residues" evidence="1">
    <location>
        <begin position="55"/>
        <end position="64"/>
    </location>
</feature>
<feature type="region of interest" description="Disordered" evidence="1">
    <location>
        <begin position="52"/>
        <end position="76"/>
    </location>
</feature>
<sequence length="168" mass="18570">MRSAAIEAHATFMRPCKCACGCACEHGPTAVSIAAISKLTLSRFEARRWRIPSKEQASQESTRQIKGDPQLGTNQRVPRNGRALFTVQKRRKYVTKDASPPCPHDYWHERHSAGSILSTQPSAFVAGTQLRAPSDADITVGEFRTWQCGCDCELSFYPAPRHATCPHG</sequence>
<proteinExistence type="predicted"/>
<organism evidence="2 3">
    <name type="scientific">Mycosarcoma maydis</name>
    <name type="common">Corn smut fungus</name>
    <name type="synonym">Ustilago maydis</name>
    <dbReference type="NCBI Taxonomy" id="5270"/>
    <lineage>
        <taxon>Eukaryota</taxon>
        <taxon>Fungi</taxon>
        <taxon>Dikarya</taxon>
        <taxon>Basidiomycota</taxon>
        <taxon>Ustilaginomycotina</taxon>
        <taxon>Ustilaginomycetes</taxon>
        <taxon>Ustilaginales</taxon>
        <taxon>Ustilaginaceae</taxon>
        <taxon>Mycosarcoma</taxon>
    </lineage>
</organism>
<reference evidence="2 3" key="1">
    <citation type="journal article" date="2006" name="Nature">
        <title>Insights from the genome of the biotrophic fungal plant pathogen Ustilago maydis.</title>
        <authorList>
            <person name="Kamper J."/>
            <person name="Kahmann R."/>
            <person name="Bolker M."/>
            <person name="Ma L.J."/>
            <person name="Brefort T."/>
            <person name="Saville B.J."/>
            <person name="Banuett F."/>
            <person name="Kronstad J.W."/>
            <person name="Gold S.E."/>
            <person name="Muller O."/>
            <person name="Perlin M.H."/>
            <person name="Wosten H.A."/>
            <person name="de Vries R."/>
            <person name="Ruiz-Herrera J."/>
            <person name="Reynaga-Pena C.G."/>
            <person name="Snetselaar K."/>
            <person name="McCann M."/>
            <person name="Perez-Martin J."/>
            <person name="Feldbrugge M."/>
            <person name="Basse C.W."/>
            <person name="Steinberg G."/>
            <person name="Ibeas J.I."/>
            <person name="Holloman W."/>
            <person name="Guzman P."/>
            <person name="Farman M."/>
            <person name="Stajich J.E."/>
            <person name="Sentandreu R."/>
            <person name="Gonzalez-Prieto J.M."/>
            <person name="Kennell J.C."/>
            <person name="Molina L."/>
            <person name="Schirawski J."/>
            <person name="Mendoza-Mendoza A."/>
            <person name="Greilinger D."/>
            <person name="Munch K."/>
            <person name="Rossel N."/>
            <person name="Scherer M."/>
            <person name="Vranes M."/>
            <person name="Ladendorf O."/>
            <person name="Vincon V."/>
            <person name="Fuchs U."/>
            <person name="Sandrock B."/>
            <person name="Meng S."/>
            <person name="Ho E.C."/>
            <person name="Cahill M.J."/>
            <person name="Boyce K.J."/>
            <person name="Klose J."/>
            <person name="Klosterman S.J."/>
            <person name="Deelstra H.J."/>
            <person name="Ortiz-Castellanos L."/>
            <person name="Li W."/>
            <person name="Sanchez-Alonso P."/>
            <person name="Schreier P.H."/>
            <person name="Hauser-Hahn I."/>
            <person name="Vaupel M."/>
            <person name="Koopmann E."/>
            <person name="Friedrich G."/>
            <person name="Voss H."/>
            <person name="Schluter T."/>
            <person name="Margolis J."/>
            <person name="Platt D."/>
            <person name="Swimmer C."/>
            <person name="Gnirke A."/>
            <person name="Chen F."/>
            <person name="Vysotskaia V."/>
            <person name="Mannhaupt G."/>
            <person name="Guldener U."/>
            <person name="Munsterkotter M."/>
            <person name="Haase D."/>
            <person name="Oesterheld M."/>
            <person name="Mewes H.W."/>
            <person name="Mauceli E.W."/>
            <person name="DeCaprio D."/>
            <person name="Wade C.M."/>
            <person name="Butler J."/>
            <person name="Young S."/>
            <person name="Jaffe D.B."/>
            <person name="Calvo S."/>
            <person name="Nusbaum C."/>
            <person name="Galagan J."/>
            <person name="Birren B.W."/>
        </authorList>
    </citation>
    <scope>NUCLEOTIDE SEQUENCE [LARGE SCALE GENOMIC DNA]</scope>
    <source>
        <strain evidence="3">DSM 14603 / FGSC 9021 / UM521</strain>
    </source>
</reference>